<dbReference type="EMBL" id="JACDUR010000002">
    <property type="protein sequence ID" value="MBA2890945.1"/>
    <property type="molecule type" value="Genomic_DNA"/>
</dbReference>
<evidence type="ECO:0000256" key="2">
    <source>
        <dbReference type="SAM" id="Phobius"/>
    </source>
</evidence>
<sequence length="243" mass="25025">MRPPRPLALILAVTALALVWPGAVVTMVSQPSDNPPFAIFVACFWTLVWYFWLFRIWVGGVMAIGLMVKAAIAIPAVLLLGQVALVVWSGFAVGPAQWAATGCAVLALLSGLALTRREVRRFSEAAAEAPAAPPGLLGASPSGQETSLFGCAMLVVAVVALIVVGVISNLAATEATGEYALMVAVGVVVVIGIGGYLWLRFRAARAARARTAAIRLAAARQAAPRSAPPSPDAGRSEAGGDDG</sequence>
<organism evidence="3 4">
    <name type="scientific">Nonomuraea soli</name>
    <dbReference type="NCBI Taxonomy" id="1032476"/>
    <lineage>
        <taxon>Bacteria</taxon>
        <taxon>Bacillati</taxon>
        <taxon>Actinomycetota</taxon>
        <taxon>Actinomycetes</taxon>
        <taxon>Streptosporangiales</taxon>
        <taxon>Streptosporangiaceae</taxon>
        <taxon>Nonomuraea</taxon>
    </lineage>
</organism>
<dbReference type="Proteomes" id="UP000530928">
    <property type="component" value="Unassembled WGS sequence"/>
</dbReference>
<gene>
    <name evidence="3" type="ORF">HNR30_002286</name>
</gene>
<feature type="transmembrane region" description="Helical" evidence="2">
    <location>
        <begin position="37"/>
        <end position="58"/>
    </location>
</feature>
<proteinExistence type="predicted"/>
<feature type="region of interest" description="Disordered" evidence="1">
    <location>
        <begin position="219"/>
        <end position="243"/>
    </location>
</feature>
<keyword evidence="2" id="KW-0472">Membrane</keyword>
<keyword evidence="2" id="KW-0812">Transmembrane</keyword>
<feature type="transmembrane region" description="Helical" evidence="2">
    <location>
        <begin position="179"/>
        <end position="199"/>
    </location>
</feature>
<dbReference type="AlphaFoldDB" id="A0A7W0CHA1"/>
<evidence type="ECO:0000313" key="3">
    <source>
        <dbReference type="EMBL" id="MBA2890945.1"/>
    </source>
</evidence>
<feature type="transmembrane region" description="Helical" evidence="2">
    <location>
        <begin position="97"/>
        <end position="115"/>
    </location>
</feature>
<keyword evidence="4" id="KW-1185">Reference proteome</keyword>
<comment type="caution">
    <text evidence="3">The sequence shown here is derived from an EMBL/GenBank/DDBJ whole genome shotgun (WGS) entry which is preliminary data.</text>
</comment>
<reference evidence="3 4" key="1">
    <citation type="submission" date="2020-07" db="EMBL/GenBank/DDBJ databases">
        <title>Genomic Encyclopedia of Type Strains, Phase IV (KMG-IV): sequencing the most valuable type-strain genomes for metagenomic binning, comparative biology and taxonomic classification.</title>
        <authorList>
            <person name="Goeker M."/>
        </authorList>
    </citation>
    <scope>NUCLEOTIDE SEQUENCE [LARGE SCALE GENOMIC DNA]</scope>
    <source>
        <strain evidence="3 4">DSM 45533</strain>
    </source>
</reference>
<dbReference type="RefSeq" id="WP_181609714.1">
    <property type="nucleotide sequence ID" value="NZ_BAABAM010000006.1"/>
</dbReference>
<evidence type="ECO:0000313" key="4">
    <source>
        <dbReference type="Proteomes" id="UP000530928"/>
    </source>
</evidence>
<accession>A0A7W0CHA1</accession>
<name>A0A7W0CHA1_9ACTN</name>
<evidence type="ECO:0000256" key="1">
    <source>
        <dbReference type="SAM" id="MobiDB-lite"/>
    </source>
</evidence>
<protein>
    <submittedName>
        <fullName evidence="3">Uncharacterized protein</fullName>
    </submittedName>
</protein>
<feature type="transmembrane region" description="Helical" evidence="2">
    <location>
        <begin position="70"/>
        <end position="91"/>
    </location>
</feature>
<keyword evidence="2" id="KW-1133">Transmembrane helix</keyword>
<feature type="transmembrane region" description="Helical" evidence="2">
    <location>
        <begin position="148"/>
        <end position="167"/>
    </location>
</feature>